<dbReference type="AlphaFoldDB" id="A0A5E4NTC3"/>
<name>A0A5E4NTC3_9HEMI</name>
<evidence type="ECO:0000256" key="3">
    <source>
        <dbReference type="ARBA" id="ARBA00022833"/>
    </source>
</evidence>
<protein>
    <recommendedName>
        <fullName evidence="6">DUF866 domain-containing protein</fullName>
    </recommendedName>
</protein>
<evidence type="ECO:0000313" key="5">
    <source>
        <dbReference type="Proteomes" id="UP000325440"/>
    </source>
</evidence>
<dbReference type="OrthoDB" id="5835136at2759"/>
<proteinExistence type="inferred from homology"/>
<sequence>MVKIALQIKANLENVTELTPDGEDFRWYLKFQCTNCGEGSDKWTYLSESEKVSMKGSRGEANLVIKCKLCSRDCSIDILPNTISKYMVEDSNIFKSIVAFDCRGVSITDFSPRNGFKCRGVESNTLFEDVNLEEREWVDYDEKQNQPVGIYEVQHQFVVTK</sequence>
<dbReference type="SUPFAM" id="SSF141678">
    <property type="entry name" value="MAL13P1.257-like"/>
    <property type="match status" value="1"/>
</dbReference>
<dbReference type="PANTHER" id="PTHR12857">
    <property type="entry name" value="CXXC MOTIF CONTAINING ZINC BINDING PROTEIN"/>
    <property type="match status" value="1"/>
</dbReference>
<gene>
    <name evidence="4" type="ORF">CINCED_3A018093</name>
</gene>
<evidence type="ECO:0008006" key="6">
    <source>
        <dbReference type="Google" id="ProtNLM"/>
    </source>
</evidence>
<keyword evidence="2" id="KW-0479">Metal-binding</keyword>
<dbReference type="PANTHER" id="PTHR12857:SF0">
    <property type="entry name" value="CXXC MOTIF CONTAINING ZINC BINDING PROTEIN"/>
    <property type="match status" value="1"/>
</dbReference>
<dbReference type="GO" id="GO:0008270">
    <property type="term" value="F:zinc ion binding"/>
    <property type="evidence" value="ECO:0007669"/>
    <property type="project" value="TreeGrafter"/>
</dbReference>
<evidence type="ECO:0000256" key="2">
    <source>
        <dbReference type="ARBA" id="ARBA00022723"/>
    </source>
</evidence>
<dbReference type="Proteomes" id="UP000325440">
    <property type="component" value="Unassembled WGS sequence"/>
</dbReference>
<keyword evidence="3" id="KW-0862">Zinc</keyword>
<reference evidence="4 5" key="1">
    <citation type="submission" date="2019-08" db="EMBL/GenBank/DDBJ databases">
        <authorList>
            <person name="Alioto T."/>
            <person name="Alioto T."/>
            <person name="Gomez Garrido J."/>
        </authorList>
    </citation>
    <scope>NUCLEOTIDE SEQUENCE [LARGE SCALE GENOMIC DNA]</scope>
</reference>
<accession>A0A5E4NTC3</accession>
<evidence type="ECO:0000256" key="1">
    <source>
        <dbReference type="ARBA" id="ARBA00007818"/>
    </source>
</evidence>
<keyword evidence="5" id="KW-1185">Reference proteome</keyword>
<dbReference type="EMBL" id="CABPRJ010002409">
    <property type="protein sequence ID" value="VVC45673.1"/>
    <property type="molecule type" value="Genomic_DNA"/>
</dbReference>
<dbReference type="Pfam" id="PF05907">
    <property type="entry name" value="CXXC_Zn-b_euk"/>
    <property type="match status" value="1"/>
</dbReference>
<organism evidence="4 5">
    <name type="scientific">Cinara cedri</name>
    <dbReference type="NCBI Taxonomy" id="506608"/>
    <lineage>
        <taxon>Eukaryota</taxon>
        <taxon>Metazoa</taxon>
        <taxon>Ecdysozoa</taxon>
        <taxon>Arthropoda</taxon>
        <taxon>Hexapoda</taxon>
        <taxon>Insecta</taxon>
        <taxon>Pterygota</taxon>
        <taxon>Neoptera</taxon>
        <taxon>Paraneoptera</taxon>
        <taxon>Hemiptera</taxon>
        <taxon>Sternorrhyncha</taxon>
        <taxon>Aphidomorpha</taxon>
        <taxon>Aphidoidea</taxon>
        <taxon>Aphididae</taxon>
        <taxon>Lachninae</taxon>
        <taxon>Cinara</taxon>
    </lineage>
</organism>
<comment type="similarity">
    <text evidence="1">Belongs to the UPF0587 family.</text>
</comment>
<dbReference type="InterPro" id="IPR008584">
    <property type="entry name" value="CXXC_Zn-binding_euk"/>
</dbReference>
<evidence type="ECO:0000313" key="4">
    <source>
        <dbReference type="EMBL" id="VVC45673.1"/>
    </source>
</evidence>